<keyword evidence="3" id="KW-1185">Reference proteome</keyword>
<dbReference type="InterPro" id="IPR051703">
    <property type="entry name" value="NF-kappa-B_Signaling_Reg"/>
</dbReference>
<comment type="caution">
    <text evidence="2">The sequence shown here is derived from an EMBL/GenBank/DDBJ whole genome shotgun (WGS) entry which is preliminary data.</text>
</comment>
<protein>
    <submittedName>
        <fullName evidence="2">YqaJ viral recombinase family protein</fullName>
    </submittedName>
</protein>
<dbReference type="Pfam" id="PF09588">
    <property type="entry name" value="YqaJ"/>
    <property type="match status" value="1"/>
</dbReference>
<evidence type="ECO:0000313" key="2">
    <source>
        <dbReference type="EMBL" id="MFD0738285.1"/>
    </source>
</evidence>
<dbReference type="Proteomes" id="UP001597090">
    <property type="component" value="Unassembled WGS sequence"/>
</dbReference>
<dbReference type="PANTHER" id="PTHR46609">
    <property type="entry name" value="EXONUCLEASE, PHAGE-TYPE/RECB, C-TERMINAL DOMAIN-CONTAINING PROTEIN"/>
    <property type="match status" value="1"/>
</dbReference>
<dbReference type="SUPFAM" id="SSF52980">
    <property type="entry name" value="Restriction endonuclease-like"/>
    <property type="match status" value="1"/>
</dbReference>
<dbReference type="InterPro" id="IPR011335">
    <property type="entry name" value="Restrct_endonuc-II-like"/>
</dbReference>
<feature type="domain" description="YqaJ viral recombinase" evidence="1">
    <location>
        <begin position="16"/>
        <end position="149"/>
    </location>
</feature>
<proteinExistence type="predicted"/>
<organism evidence="2 3">
    <name type="scientific">Lysobacter koreensis</name>
    <dbReference type="NCBI Taxonomy" id="266122"/>
    <lineage>
        <taxon>Bacteria</taxon>
        <taxon>Pseudomonadati</taxon>
        <taxon>Pseudomonadota</taxon>
        <taxon>Gammaproteobacteria</taxon>
        <taxon>Lysobacterales</taxon>
        <taxon>Lysobacteraceae</taxon>
        <taxon>Lysobacter</taxon>
    </lineage>
</organism>
<dbReference type="RefSeq" id="WP_386811217.1">
    <property type="nucleotide sequence ID" value="NZ_JBHTIH010000002.1"/>
</dbReference>
<dbReference type="InterPro" id="IPR011604">
    <property type="entry name" value="PDDEXK-like_dom_sf"/>
</dbReference>
<reference evidence="3" key="1">
    <citation type="journal article" date="2019" name="Int. J. Syst. Evol. Microbiol.">
        <title>The Global Catalogue of Microorganisms (GCM) 10K type strain sequencing project: providing services to taxonomists for standard genome sequencing and annotation.</title>
        <authorList>
            <consortium name="The Broad Institute Genomics Platform"/>
            <consortium name="The Broad Institute Genome Sequencing Center for Infectious Disease"/>
            <person name="Wu L."/>
            <person name="Ma J."/>
        </authorList>
    </citation>
    <scope>NUCLEOTIDE SEQUENCE [LARGE SCALE GENOMIC DNA]</scope>
    <source>
        <strain evidence="3">CCUG 55491</strain>
    </source>
</reference>
<dbReference type="EMBL" id="JBHTIH010000002">
    <property type="protein sequence ID" value="MFD0738285.1"/>
    <property type="molecule type" value="Genomic_DNA"/>
</dbReference>
<name>A0ABW2YIN1_9GAMM</name>
<evidence type="ECO:0000313" key="3">
    <source>
        <dbReference type="Proteomes" id="UP001597090"/>
    </source>
</evidence>
<sequence length="208" mass="23297">MSAPVYHPEIEQGTDDWHAIRAGKWTASSGAKIMGGLDTQGLKDLVKDLAWGRVFGKTDRGYSGKSMERGHELEPEAREAFAFEHDATVEQVGFVEHGRIAYLGWSPDGLHAQRKRGLEIKCLEHKAFIDFFECRQVPSEYRWQVKIACMVGALDGLDFYVYHPLAGGITVPVEITDAEKDQIEGRISILEPRVQALVDRLMERKAAA</sequence>
<accession>A0ABW2YIN1</accession>
<gene>
    <name evidence="2" type="ORF">ACFQZQ_03140</name>
</gene>
<dbReference type="PANTHER" id="PTHR46609:SF6">
    <property type="entry name" value="EXONUCLEASE, PHAGE-TYPE_RECB, C-TERMINAL DOMAIN-CONTAINING PROTEIN-RELATED"/>
    <property type="match status" value="1"/>
</dbReference>
<dbReference type="Gene3D" id="3.90.320.10">
    <property type="match status" value="1"/>
</dbReference>
<evidence type="ECO:0000259" key="1">
    <source>
        <dbReference type="Pfam" id="PF09588"/>
    </source>
</evidence>
<dbReference type="InterPro" id="IPR019080">
    <property type="entry name" value="YqaJ_viral_recombinase"/>
</dbReference>